<feature type="signal peptide" evidence="1">
    <location>
        <begin position="1"/>
        <end position="28"/>
    </location>
</feature>
<comment type="caution">
    <text evidence="2">The sequence shown here is derived from an EMBL/GenBank/DDBJ whole genome shotgun (WGS) entry which is preliminary data.</text>
</comment>
<keyword evidence="1" id="KW-0732">Signal</keyword>
<proteinExistence type="predicted"/>
<evidence type="ECO:0000313" key="2">
    <source>
        <dbReference type="EMBL" id="MXY94007.1"/>
    </source>
</evidence>
<organism evidence="2">
    <name type="scientific">Caldilineaceae bacterium SB0664_bin_27</name>
    <dbReference type="NCBI Taxonomy" id="2605260"/>
    <lineage>
        <taxon>Bacteria</taxon>
        <taxon>Bacillati</taxon>
        <taxon>Chloroflexota</taxon>
        <taxon>Caldilineae</taxon>
        <taxon>Caldilineales</taxon>
        <taxon>Caldilineaceae</taxon>
    </lineage>
</organism>
<dbReference type="EMBL" id="VXRG01000094">
    <property type="protein sequence ID" value="MXY94007.1"/>
    <property type="molecule type" value="Genomic_DNA"/>
</dbReference>
<accession>A0A6B0YTR7</accession>
<name>A0A6B0YTR7_9CHLR</name>
<protein>
    <submittedName>
        <fullName evidence="2">Uncharacterized protein</fullName>
    </submittedName>
</protein>
<feature type="chain" id="PRO_5025357858" evidence="1">
    <location>
        <begin position="29"/>
        <end position="80"/>
    </location>
</feature>
<gene>
    <name evidence="2" type="ORF">F4Y42_11240</name>
</gene>
<sequence>MKRANVYALLIIVAIFLLFCFAAVSANAQETGNDESIVTGQGELIEELFVRVDTLDERITTIEDADQQGELWDTANNLDA</sequence>
<reference evidence="2" key="1">
    <citation type="submission" date="2019-09" db="EMBL/GenBank/DDBJ databases">
        <title>Characterisation of the sponge microbiome using genome-centric metagenomics.</title>
        <authorList>
            <person name="Engelberts J.P."/>
            <person name="Robbins S.J."/>
            <person name="De Goeij J.M."/>
            <person name="Aranda M."/>
            <person name="Bell S.C."/>
            <person name="Webster N.S."/>
        </authorList>
    </citation>
    <scope>NUCLEOTIDE SEQUENCE</scope>
    <source>
        <strain evidence="2">SB0664_bin_27</strain>
    </source>
</reference>
<evidence type="ECO:0000256" key="1">
    <source>
        <dbReference type="SAM" id="SignalP"/>
    </source>
</evidence>
<dbReference type="AlphaFoldDB" id="A0A6B0YTR7"/>